<dbReference type="GO" id="GO:0032300">
    <property type="term" value="C:mismatch repair complex"/>
    <property type="evidence" value="ECO:0007669"/>
    <property type="project" value="InterPro"/>
</dbReference>
<feature type="domain" description="MutL C-terminal dimerisation" evidence="2">
    <location>
        <begin position="65"/>
        <end position="206"/>
    </location>
</feature>
<dbReference type="SUPFAM" id="SSF118116">
    <property type="entry name" value="DNA mismatch repair protein MutL"/>
    <property type="match status" value="1"/>
</dbReference>
<dbReference type="Gene3D" id="3.30.1370.100">
    <property type="entry name" value="MutL, C-terminal domain, regulatory subdomain"/>
    <property type="match status" value="1"/>
</dbReference>
<dbReference type="InterPro" id="IPR014790">
    <property type="entry name" value="MutL_C"/>
</dbReference>
<dbReference type="PANTHER" id="PTHR10073">
    <property type="entry name" value="DNA MISMATCH REPAIR PROTEIN MLH, PMS, MUTL"/>
    <property type="match status" value="1"/>
</dbReference>
<dbReference type="InterPro" id="IPR042121">
    <property type="entry name" value="MutL_C_regsub"/>
</dbReference>
<organism evidence="3">
    <name type="scientific">marine metagenome</name>
    <dbReference type="NCBI Taxonomy" id="408172"/>
    <lineage>
        <taxon>unclassified sequences</taxon>
        <taxon>metagenomes</taxon>
        <taxon>ecological metagenomes</taxon>
    </lineage>
</organism>
<dbReference type="GO" id="GO:0005524">
    <property type="term" value="F:ATP binding"/>
    <property type="evidence" value="ECO:0007669"/>
    <property type="project" value="InterPro"/>
</dbReference>
<dbReference type="GO" id="GO:0016887">
    <property type="term" value="F:ATP hydrolysis activity"/>
    <property type="evidence" value="ECO:0007669"/>
    <property type="project" value="InterPro"/>
</dbReference>
<evidence type="ECO:0000313" key="3">
    <source>
        <dbReference type="EMBL" id="SVD27495.1"/>
    </source>
</evidence>
<protein>
    <recommendedName>
        <fullName evidence="2">MutL C-terminal dimerisation domain-containing protein</fullName>
    </recommendedName>
</protein>
<accession>A0A382U0Q4</accession>
<dbReference type="EMBL" id="UINC01140378">
    <property type="protein sequence ID" value="SVD27495.1"/>
    <property type="molecule type" value="Genomic_DNA"/>
</dbReference>
<dbReference type="InterPro" id="IPR037198">
    <property type="entry name" value="MutL_C_sf"/>
</dbReference>
<dbReference type="PANTHER" id="PTHR10073:SF12">
    <property type="entry name" value="DNA MISMATCH REPAIR PROTEIN MLH1"/>
    <property type="match status" value="1"/>
</dbReference>
<dbReference type="InterPro" id="IPR038973">
    <property type="entry name" value="MutL/Mlh/Pms-like"/>
</dbReference>
<proteinExistence type="predicted"/>
<feature type="region of interest" description="Disordered" evidence="1">
    <location>
        <begin position="1"/>
        <end position="22"/>
    </location>
</feature>
<feature type="non-terminal residue" evidence="3">
    <location>
        <position position="1"/>
    </location>
</feature>
<name>A0A382U0Q4_9ZZZZ</name>
<dbReference type="SMART" id="SM00853">
    <property type="entry name" value="MutL_C"/>
    <property type="match status" value="1"/>
</dbReference>
<dbReference type="GO" id="GO:0140664">
    <property type="term" value="F:ATP-dependent DNA damage sensor activity"/>
    <property type="evidence" value="ECO:0007669"/>
    <property type="project" value="InterPro"/>
</dbReference>
<dbReference type="GO" id="GO:0006298">
    <property type="term" value="P:mismatch repair"/>
    <property type="evidence" value="ECO:0007669"/>
    <property type="project" value="InterPro"/>
</dbReference>
<gene>
    <name evidence="3" type="ORF">METZ01_LOCUS380349</name>
</gene>
<dbReference type="InterPro" id="IPR042120">
    <property type="entry name" value="MutL_C_dimsub"/>
</dbReference>
<dbReference type="Gene3D" id="3.30.1540.20">
    <property type="entry name" value="MutL, C-terminal domain, dimerisation subdomain"/>
    <property type="match status" value="1"/>
</dbReference>
<reference evidence="3" key="1">
    <citation type="submission" date="2018-05" db="EMBL/GenBank/DDBJ databases">
        <authorList>
            <person name="Lanie J.A."/>
            <person name="Ng W.-L."/>
            <person name="Kazmierczak K.M."/>
            <person name="Andrzejewski T.M."/>
            <person name="Davidsen T.M."/>
            <person name="Wayne K.J."/>
            <person name="Tettelin H."/>
            <person name="Glass J.I."/>
            <person name="Rusch D."/>
            <person name="Podicherti R."/>
            <person name="Tsui H.-C.T."/>
            <person name="Winkler M.E."/>
        </authorList>
    </citation>
    <scope>NUCLEOTIDE SEQUENCE</scope>
</reference>
<dbReference type="Pfam" id="PF08676">
    <property type="entry name" value="MutL_C"/>
    <property type="match status" value="1"/>
</dbReference>
<dbReference type="AlphaFoldDB" id="A0A382U0Q4"/>
<evidence type="ECO:0000259" key="2">
    <source>
        <dbReference type="SMART" id="SM00853"/>
    </source>
</evidence>
<sequence>GVAEDSGIGSTPNWEIRSEESEIDAAELSSQMSLTLLAPSTPKVQSVSDDEEGHRALGDLEQTDRFWQIHDRYILASIPDGLLVVDQHVAHERIRFEEVIDALADEAGAGQQLLMPLTVDVNPVEMEVFRSSQGHFRHLGFEVREFGPTNLIVEAIPPELRNWSEGDLFFQILSDLIDELDVRSEDREAMAATMACHTSIRAGTRLDRQEMATLIHRLLDAREPFVCPHGRPILVKLDLGELDRLFGRT</sequence>
<evidence type="ECO:0000256" key="1">
    <source>
        <dbReference type="SAM" id="MobiDB-lite"/>
    </source>
</evidence>